<gene>
    <name evidence="1" type="ORF">UFOPK3268_01198</name>
</gene>
<dbReference type="AlphaFoldDB" id="A0A6J7C675"/>
<evidence type="ECO:0000313" key="1">
    <source>
        <dbReference type="EMBL" id="CAB4851263.1"/>
    </source>
</evidence>
<organism evidence="1">
    <name type="scientific">freshwater metagenome</name>
    <dbReference type="NCBI Taxonomy" id="449393"/>
    <lineage>
        <taxon>unclassified sequences</taxon>
        <taxon>metagenomes</taxon>
        <taxon>ecological metagenomes</taxon>
    </lineage>
</organism>
<sequence length="231" mass="25271">MIGDRVVDAVADPALGERSGERVAILVDDADRVLVVDVRGTRGDRRHHDAAQVGVEECAVVLALFGPTGKLAELHAADRRVHVGHPRIEADDLVLVALFHALVAQQPDSTSKRLVDTRHHSTLTGGHVLRRVEREHRELAERPDGLPLPGRRVRLRGILVDREPMLVGDRAQGRHIGRVAVEMHGHDALGSRRDCGLDGRGVEAEVVRLDVGEHGRRAGECHRVGRGREGE</sequence>
<dbReference type="EMBL" id="CAFBIZ010000159">
    <property type="protein sequence ID" value="CAB4851263.1"/>
    <property type="molecule type" value="Genomic_DNA"/>
</dbReference>
<protein>
    <submittedName>
        <fullName evidence="1">Unannotated protein</fullName>
    </submittedName>
</protein>
<accession>A0A6J7C675</accession>
<reference evidence="1" key="1">
    <citation type="submission" date="2020-05" db="EMBL/GenBank/DDBJ databases">
        <authorList>
            <person name="Chiriac C."/>
            <person name="Salcher M."/>
            <person name="Ghai R."/>
            <person name="Kavagutti S V."/>
        </authorList>
    </citation>
    <scope>NUCLEOTIDE SEQUENCE</scope>
</reference>
<name>A0A6J7C675_9ZZZZ</name>
<proteinExistence type="predicted"/>